<dbReference type="Proteomes" id="UP000470213">
    <property type="component" value="Unassembled WGS sequence"/>
</dbReference>
<protein>
    <submittedName>
        <fullName evidence="1">Arginine decarboxylase</fullName>
    </submittedName>
</protein>
<keyword evidence="2" id="KW-1185">Reference proteome</keyword>
<dbReference type="EMBL" id="JAAAWN010000023">
    <property type="protein sequence ID" value="NDV92493.1"/>
    <property type="molecule type" value="Genomic_DNA"/>
</dbReference>
<dbReference type="AlphaFoldDB" id="A0A7X5RLX0"/>
<dbReference type="RefSeq" id="WP_163087255.1">
    <property type="nucleotide sequence ID" value="NZ_JAAAWN010000023.1"/>
</dbReference>
<comment type="caution">
    <text evidence="1">The sequence shown here is derived from an EMBL/GenBank/DDBJ whole genome shotgun (WGS) entry which is preliminary data.</text>
</comment>
<sequence length="144" mass="16635">MSQQPYRIEILNNCICVTLRGHWDMATNIHYLSSLANTLNSRKGSSFYLLVDMRTWVVPASAVSQRIKGHIHLDRRNQMSELWLQSGSADVEHIADKFSGEQHFTLHRISTVDLFLEKVEQVCGHDNKLTVAEWLERNTIDKQN</sequence>
<accession>A0A7X5RLX0</accession>
<name>A0A7X5RLX0_9ALTE</name>
<organism evidence="1 2">
    <name type="scientific">Alteromonas profundi</name>
    <dbReference type="NCBI Taxonomy" id="2696062"/>
    <lineage>
        <taxon>Bacteria</taxon>
        <taxon>Pseudomonadati</taxon>
        <taxon>Pseudomonadota</taxon>
        <taxon>Gammaproteobacteria</taxon>
        <taxon>Alteromonadales</taxon>
        <taxon>Alteromonadaceae</taxon>
        <taxon>Alteromonas/Salinimonas group</taxon>
        <taxon>Alteromonas</taxon>
    </lineage>
</organism>
<evidence type="ECO:0000313" key="1">
    <source>
        <dbReference type="EMBL" id="NDV92493.1"/>
    </source>
</evidence>
<proteinExistence type="predicted"/>
<gene>
    <name evidence="1" type="ORF">GTH32_15050</name>
</gene>
<reference evidence="1 2" key="1">
    <citation type="submission" date="2020-01" db="EMBL/GenBank/DDBJ databases">
        <authorList>
            <person name="Chen J."/>
            <person name="Zhu S."/>
            <person name="Yang J."/>
        </authorList>
    </citation>
    <scope>NUCLEOTIDE SEQUENCE [LARGE SCALE GENOMIC DNA]</scope>
    <source>
        <strain evidence="1 2">345S023</strain>
    </source>
</reference>
<evidence type="ECO:0000313" key="2">
    <source>
        <dbReference type="Proteomes" id="UP000470213"/>
    </source>
</evidence>